<accession>A0A4U3L6G0</accession>
<reference evidence="1 2" key="1">
    <citation type="submission" date="2019-05" db="EMBL/GenBank/DDBJ databases">
        <title>Panacibacter sp. strain 17mud1-8 Genome sequencing and assembly.</title>
        <authorList>
            <person name="Chhetri G."/>
        </authorList>
    </citation>
    <scope>NUCLEOTIDE SEQUENCE [LARGE SCALE GENOMIC DNA]</scope>
    <source>
        <strain evidence="1 2">17mud1-8</strain>
    </source>
</reference>
<keyword evidence="2" id="KW-1185">Reference proteome</keyword>
<evidence type="ECO:0000313" key="2">
    <source>
        <dbReference type="Proteomes" id="UP000305848"/>
    </source>
</evidence>
<dbReference type="RefSeq" id="WP_137260414.1">
    <property type="nucleotide sequence ID" value="NZ_SZQL01000002.1"/>
</dbReference>
<gene>
    <name evidence="1" type="ORF">FC093_03725</name>
</gene>
<proteinExistence type="predicted"/>
<dbReference type="EMBL" id="SZQL01000002">
    <property type="protein sequence ID" value="TKK70815.1"/>
    <property type="molecule type" value="Genomic_DNA"/>
</dbReference>
<evidence type="ECO:0000313" key="1">
    <source>
        <dbReference type="EMBL" id="TKK70815.1"/>
    </source>
</evidence>
<name>A0A4U3L6G0_9BACT</name>
<comment type="caution">
    <text evidence="1">The sequence shown here is derived from an EMBL/GenBank/DDBJ whole genome shotgun (WGS) entry which is preliminary data.</text>
</comment>
<protein>
    <submittedName>
        <fullName evidence="1">Uncharacterized protein</fullName>
    </submittedName>
</protein>
<sequence>MLFKICSIILILIPFLSYSQSVDSWKLYLNEKQLASATEDSIPTVQVHKRDTSALKFVFAGSDTAFIRKVIVMNKQRNGIDSKTAAANAIKVVFNVQELNRLSHGEDLIFYIVKIPANPAKAALVRVAPRPICNLQWIP</sequence>
<organism evidence="1 2">
    <name type="scientific">Ilyomonas limi</name>
    <dbReference type="NCBI Taxonomy" id="2575867"/>
    <lineage>
        <taxon>Bacteria</taxon>
        <taxon>Pseudomonadati</taxon>
        <taxon>Bacteroidota</taxon>
        <taxon>Chitinophagia</taxon>
        <taxon>Chitinophagales</taxon>
        <taxon>Chitinophagaceae</taxon>
        <taxon>Ilyomonas</taxon>
    </lineage>
</organism>
<dbReference type="AlphaFoldDB" id="A0A4U3L6G0"/>
<dbReference type="Proteomes" id="UP000305848">
    <property type="component" value="Unassembled WGS sequence"/>
</dbReference>